<accession>A0A6A5TU03</accession>
<reference evidence="3" key="1">
    <citation type="journal article" date="2020" name="Stud. Mycol.">
        <title>101 Dothideomycetes genomes: a test case for predicting lifestyles and emergence of pathogens.</title>
        <authorList>
            <person name="Haridas S."/>
            <person name="Albert R."/>
            <person name="Binder M."/>
            <person name="Bloem J."/>
            <person name="Labutti K."/>
            <person name="Salamov A."/>
            <person name="Andreopoulos B."/>
            <person name="Baker S."/>
            <person name="Barry K."/>
            <person name="Bills G."/>
            <person name="Bluhm B."/>
            <person name="Cannon C."/>
            <person name="Castanera R."/>
            <person name="Culley D."/>
            <person name="Daum C."/>
            <person name="Ezra D."/>
            <person name="Gonzalez J."/>
            <person name="Henrissat B."/>
            <person name="Kuo A."/>
            <person name="Liang C."/>
            <person name="Lipzen A."/>
            <person name="Lutzoni F."/>
            <person name="Magnuson J."/>
            <person name="Mondo S."/>
            <person name="Nolan M."/>
            <person name="Ohm R."/>
            <person name="Pangilinan J."/>
            <person name="Park H.-J."/>
            <person name="Ramirez L."/>
            <person name="Alfaro M."/>
            <person name="Sun H."/>
            <person name="Tritt A."/>
            <person name="Yoshinaga Y."/>
            <person name="Zwiers L.-H."/>
            <person name="Turgeon B."/>
            <person name="Goodwin S."/>
            <person name="Spatafora J."/>
            <person name="Crous P."/>
            <person name="Grigoriev I."/>
        </authorList>
    </citation>
    <scope>NUCLEOTIDE SEQUENCE</scope>
    <source>
        <strain evidence="3">CBS 675.92</strain>
    </source>
</reference>
<dbReference type="Proteomes" id="UP000800035">
    <property type="component" value="Unassembled WGS sequence"/>
</dbReference>
<proteinExistence type="predicted"/>
<evidence type="ECO:0000256" key="2">
    <source>
        <dbReference type="SAM" id="Phobius"/>
    </source>
</evidence>
<feature type="transmembrane region" description="Helical" evidence="2">
    <location>
        <begin position="209"/>
        <end position="233"/>
    </location>
</feature>
<organism evidence="3 4">
    <name type="scientific">Byssothecium circinans</name>
    <dbReference type="NCBI Taxonomy" id="147558"/>
    <lineage>
        <taxon>Eukaryota</taxon>
        <taxon>Fungi</taxon>
        <taxon>Dikarya</taxon>
        <taxon>Ascomycota</taxon>
        <taxon>Pezizomycotina</taxon>
        <taxon>Dothideomycetes</taxon>
        <taxon>Pleosporomycetidae</taxon>
        <taxon>Pleosporales</taxon>
        <taxon>Massarineae</taxon>
        <taxon>Massarinaceae</taxon>
        <taxon>Byssothecium</taxon>
    </lineage>
</organism>
<keyword evidence="2" id="KW-1133">Transmembrane helix</keyword>
<dbReference type="EMBL" id="ML976992">
    <property type="protein sequence ID" value="KAF1956433.1"/>
    <property type="molecule type" value="Genomic_DNA"/>
</dbReference>
<dbReference type="AlphaFoldDB" id="A0A6A5TU03"/>
<gene>
    <name evidence="3" type="ORF">CC80DRAFT_535739</name>
</gene>
<evidence type="ECO:0000313" key="4">
    <source>
        <dbReference type="Proteomes" id="UP000800035"/>
    </source>
</evidence>
<evidence type="ECO:0000313" key="3">
    <source>
        <dbReference type="EMBL" id="KAF1956433.1"/>
    </source>
</evidence>
<keyword evidence="4" id="KW-1185">Reference proteome</keyword>
<keyword evidence="2" id="KW-0812">Transmembrane</keyword>
<dbReference type="OrthoDB" id="10664986at2759"/>
<keyword evidence="2" id="KW-0472">Membrane</keyword>
<protein>
    <submittedName>
        <fullName evidence="3">Uncharacterized protein</fullName>
    </submittedName>
</protein>
<name>A0A6A5TU03_9PLEO</name>
<feature type="region of interest" description="Disordered" evidence="1">
    <location>
        <begin position="252"/>
        <end position="279"/>
    </location>
</feature>
<evidence type="ECO:0000256" key="1">
    <source>
        <dbReference type="SAM" id="MobiDB-lite"/>
    </source>
</evidence>
<sequence length="279" mass="31477">MSHQVVCAFEFTICNFPVFYTPHALSLFRRTLYSSLHYSPRHTYYTDTFYTRKYPSTQFNRHGHQVVSSSQKEELQGQYYWVNLTCVAATVLYNDDSGLHPYMVDGKVYGVPEDICVQYDGTFSDADQGCTPPPELLTELHELLGGDKDLKDGKMYGVSKDLCEAINGIWTSADSGCVSPPEFINALPDISRRSISARAEEYIRDRPHMMIACVIMMVTFLCITIFSIAISVSNKLCALRARRDLESAIPEKNDSVKVSSEVIDDDGFKEAQPIDQTKN</sequence>